<keyword evidence="3" id="KW-1185">Reference proteome</keyword>
<name>A0A151TSS9_CAJCA</name>
<dbReference type="PANTHER" id="PTHR36617:SF16">
    <property type="entry name" value="OS04G0516500 PROTEIN"/>
    <property type="match status" value="1"/>
</dbReference>
<dbReference type="Gramene" id="C.cajan_09064.t">
    <property type="protein sequence ID" value="C.cajan_09064.t"/>
    <property type="gene ID" value="C.cajan_09064"/>
</dbReference>
<sequence length="258" mass="30536">MFNHFIAQMELEDVPLASRKYTWYKPNGRVKSRIDRVLILLWWLERCGWELLSHRPSLDGVRFQQLNAQQLELLSMPFEEDEIKREVWACGSDRCPGLDGINFKFIKEFWDIMKRGLVLFVQSLWSRAWSRGRWQWRFQWRRAWFTWELNNVQQFMNIVEAGVLREGVQDSRLWTLDSSGCFSVRSGYQALMDRGSSSHLPNVAAVAWDIKVPPKVKCFIWRLFMGALPTKENLLRRNVIVSRDQAIFPFCNVDIESA</sequence>
<dbReference type="Proteomes" id="UP000075243">
    <property type="component" value="Chromosome 3"/>
</dbReference>
<reference evidence="2 3" key="1">
    <citation type="journal article" date="2012" name="Nat. Biotechnol.">
        <title>Draft genome sequence of pigeonpea (Cajanus cajan), an orphan legume crop of resource-poor farmers.</title>
        <authorList>
            <person name="Varshney R.K."/>
            <person name="Chen W."/>
            <person name="Li Y."/>
            <person name="Bharti A.K."/>
            <person name="Saxena R.K."/>
            <person name="Schlueter J.A."/>
            <person name="Donoghue M.T."/>
            <person name="Azam S."/>
            <person name="Fan G."/>
            <person name="Whaley A.M."/>
            <person name="Farmer A.D."/>
            <person name="Sheridan J."/>
            <person name="Iwata A."/>
            <person name="Tuteja R."/>
            <person name="Penmetsa R.V."/>
            <person name="Wu W."/>
            <person name="Upadhyaya H.D."/>
            <person name="Yang S.P."/>
            <person name="Shah T."/>
            <person name="Saxena K.B."/>
            <person name="Michael T."/>
            <person name="McCombie W.R."/>
            <person name="Yang B."/>
            <person name="Zhang G."/>
            <person name="Yang H."/>
            <person name="Wang J."/>
            <person name="Spillane C."/>
            <person name="Cook D.R."/>
            <person name="May G.D."/>
            <person name="Xu X."/>
            <person name="Jackson S.A."/>
        </authorList>
    </citation>
    <scope>NUCLEOTIDE SEQUENCE [LARGE SCALE GENOMIC DNA]</scope>
    <source>
        <strain evidence="3">cv. Asha</strain>
    </source>
</reference>
<feature type="domain" description="Reverse transcriptase zinc-binding" evidence="1">
    <location>
        <begin position="182"/>
        <end position="244"/>
    </location>
</feature>
<dbReference type="InterPro" id="IPR026960">
    <property type="entry name" value="RVT-Znf"/>
</dbReference>
<dbReference type="PANTHER" id="PTHR36617">
    <property type="entry name" value="PROTEIN, PUTATIVE-RELATED"/>
    <property type="match status" value="1"/>
</dbReference>
<evidence type="ECO:0000259" key="1">
    <source>
        <dbReference type="Pfam" id="PF13966"/>
    </source>
</evidence>
<protein>
    <recommendedName>
        <fullName evidence="1">Reverse transcriptase zinc-binding domain-containing protein</fullName>
    </recommendedName>
</protein>
<evidence type="ECO:0000313" key="3">
    <source>
        <dbReference type="Proteomes" id="UP000075243"/>
    </source>
</evidence>
<proteinExistence type="predicted"/>
<organism evidence="2 3">
    <name type="scientific">Cajanus cajan</name>
    <name type="common">Pigeon pea</name>
    <name type="synonym">Cajanus indicus</name>
    <dbReference type="NCBI Taxonomy" id="3821"/>
    <lineage>
        <taxon>Eukaryota</taxon>
        <taxon>Viridiplantae</taxon>
        <taxon>Streptophyta</taxon>
        <taxon>Embryophyta</taxon>
        <taxon>Tracheophyta</taxon>
        <taxon>Spermatophyta</taxon>
        <taxon>Magnoliopsida</taxon>
        <taxon>eudicotyledons</taxon>
        <taxon>Gunneridae</taxon>
        <taxon>Pentapetalae</taxon>
        <taxon>rosids</taxon>
        <taxon>fabids</taxon>
        <taxon>Fabales</taxon>
        <taxon>Fabaceae</taxon>
        <taxon>Papilionoideae</taxon>
        <taxon>50 kb inversion clade</taxon>
        <taxon>NPAAA clade</taxon>
        <taxon>indigoferoid/millettioid clade</taxon>
        <taxon>Phaseoleae</taxon>
        <taxon>Cajanus</taxon>
    </lineage>
</organism>
<gene>
    <name evidence="2" type="ORF">KK1_009323</name>
</gene>
<dbReference type="EMBL" id="CM003605">
    <property type="protein sequence ID" value="KYP70115.1"/>
    <property type="molecule type" value="Genomic_DNA"/>
</dbReference>
<evidence type="ECO:0000313" key="2">
    <source>
        <dbReference type="EMBL" id="KYP70115.1"/>
    </source>
</evidence>
<dbReference type="Pfam" id="PF13966">
    <property type="entry name" value="zf-RVT"/>
    <property type="match status" value="1"/>
</dbReference>
<accession>A0A151TSS9</accession>
<dbReference type="AlphaFoldDB" id="A0A151TSS9"/>